<evidence type="ECO:0000313" key="4">
    <source>
        <dbReference type="Proteomes" id="UP000195696"/>
    </source>
</evidence>
<dbReference type="EMBL" id="LXLX01000041">
    <property type="protein sequence ID" value="OFD90601.1"/>
    <property type="molecule type" value="Genomic_DNA"/>
</dbReference>
<dbReference type="Proteomes" id="UP000175835">
    <property type="component" value="Unassembled WGS sequence"/>
</dbReference>
<dbReference type="AlphaFoldDB" id="A0A1D3MP47"/>
<protein>
    <submittedName>
        <fullName evidence="1">Uncharacterized protein</fullName>
    </submittedName>
</protein>
<evidence type="ECO:0000313" key="3">
    <source>
        <dbReference type="Proteomes" id="UP000175835"/>
    </source>
</evidence>
<dbReference type="Proteomes" id="UP000195696">
    <property type="component" value="Unassembled WGS sequence"/>
</dbReference>
<sequence length="39" mass="4737">MEWLAFCMGSLSFLLVYQEMEKNKKLEKRIQELENKIQS</sequence>
<reference evidence="1 3" key="1">
    <citation type="submission" date="2016-05" db="EMBL/GenBank/DDBJ databases">
        <title>Bacillus thuringiensis and Bacillus weihenstephanensis as novel biocontrol agents of wilt causing Verticillium species.</title>
        <authorList>
            <person name="Hollensteiner J."/>
            <person name="Wemheuer F."/>
            <person name="Harting R."/>
            <person name="Kolarzyk A."/>
            <person name="Diaz-Valerio S."/>
            <person name="Poehlein A."/>
            <person name="Brzuszkiewicz E."/>
            <person name="Nesemann K."/>
            <person name="Braus-Stromeyer S."/>
            <person name="Braus G."/>
            <person name="Daniel R."/>
            <person name="Liesegang H."/>
        </authorList>
    </citation>
    <scope>NUCLEOTIDE SEQUENCE [LARGE SCALE GENOMIC DNA]</scope>
    <source>
        <strain evidence="1 3">GOE11</strain>
    </source>
</reference>
<reference evidence="2 4" key="2">
    <citation type="submission" date="2016-08" db="EMBL/GenBank/DDBJ databases">
        <authorList>
            <person name="Seilhamer J.J."/>
        </authorList>
    </citation>
    <scope>NUCLEOTIDE SEQUENCE [LARGE SCALE GENOMIC DNA]</scope>
    <source>
        <strain evidence="2 4">SDA_GO95</strain>
    </source>
</reference>
<dbReference type="EMBL" id="FMAK01000021">
    <property type="protein sequence ID" value="SCB66807.1"/>
    <property type="molecule type" value="Genomic_DNA"/>
</dbReference>
<dbReference type="PATRIC" id="fig|86662.23.peg.5937"/>
<evidence type="ECO:0000313" key="1">
    <source>
        <dbReference type="EMBL" id="OFD90601.1"/>
    </source>
</evidence>
<name>A0A1D3MP47_BACMY</name>
<gene>
    <name evidence="2" type="ORF">BWGO95_00920</name>
    <name evidence="1" type="ORF">BWGOE11_34040</name>
</gene>
<proteinExistence type="predicted"/>
<evidence type="ECO:0000313" key="2">
    <source>
        <dbReference type="EMBL" id="SCB66807.1"/>
    </source>
</evidence>
<organism evidence="1 3">
    <name type="scientific">Bacillus mycoides</name>
    <dbReference type="NCBI Taxonomy" id="1405"/>
    <lineage>
        <taxon>Bacteria</taxon>
        <taxon>Bacillati</taxon>
        <taxon>Bacillota</taxon>
        <taxon>Bacilli</taxon>
        <taxon>Bacillales</taxon>
        <taxon>Bacillaceae</taxon>
        <taxon>Bacillus</taxon>
        <taxon>Bacillus cereus group</taxon>
    </lineage>
</organism>
<accession>A0A1D3MP47</accession>